<reference evidence="1" key="1">
    <citation type="submission" date="2021-06" db="EMBL/GenBank/DDBJ databases">
        <authorList>
            <person name="Kallberg Y."/>
            <person name="Tangrot J."/>
            <person name="Rosling A."/>
        </authorList>
    </citation>
    <scope>NUCLEOTIDE SEQUENCE</scope>
    <source>
        <strain evidence="1">IA702</strain>
    </source>
</reference>
<name>A0A9N8ZS76_9GLOM</name>
<organism evidence="1 2">
    <name type="scientific">Paraglomus occultum</name>
    <dbReference type="NCBI Taxonomy" id="144539"/>
    <lineage>
        <taxon>Eukaryota</taxon>
        <taxon>Fungi</taxon>
        <taxon>Fungi incertae sedis</taxon>
        <taxon>Mucoromycota</taxon>
        <taxon>Glomeromycotina</taxon>
        <taxon>Glomeromycetes</taxon>
        <taxon>Paraglomerales</taxon>
        <taxon>Paraglomeraceae</taxon>
        <taxon>Paraglomus</taxon>
    </lineage>
</organism>
<dbReference type="PANTHER" id="PTHR37988">
    <property type="entry name" value="UPF0592 MEMBRANE PROTEIN C7D4.03C"/>
    <property type="match status" value="1"/>
</dbReference>
<keyword evidence="2" id="KW-1185">Reference proteome</keyword>
<evidence type="ECO:0000313" key="1">
    <source>
        <dbReference type="EMBL" id="CAG8505439.1"/>
    </source>
</evidence>
<evidence type="ECO:0000313" key="2">
    <source>
        <dbReference type="Proteomes" id="UP000789572"/>
    </source>
</evidence>
<dbReference type="Proteomes" id="UP000789572">
    <property type="component" value="Unassembled WGS sequence"/>
</dbReference>
<dbReference type="Pfam" id="PF08578">
    <property type="entry name" value="DUF1765"/>
    <property type="match status" value="1"/>
</dbReference>
<protein>
    <submittedName>
        <fullName evidence="1">7997_t:CDS:1</fullName>
    </submittedName>
</protein>
<comment type="caution">
    <text evidence="1">The sequence shown here is derived from an EMBL/GenBank/DDBJ whole genome shotgun (WGS) entry which is preliminary data.</text>
</comment>
<proteinExistence type="predicted"/>
<dbReference type="AlphaFoldDB" id="A0A9N8ZS76"/>
<dbReference type="EMBL" id="CAJVPJ010000278">
    <property type="protein sequence ID" value="CAG8505439.1"/>
    <property type="molecule type" value="Genomic_DNA"/>
</dbReference>
<sequence>MKRFWSALVYRDGLEREPKLPASAPESTRNSMISLNDNKKYTRLINGILGKGDIIKKDDICEENKTDNEDKNKKLKRRRVSSALFRGRGHRQEIYYTPILKELTKSEGRCSCRALRTVLMPWLKKTSKLKVTNMVELNEGRRILLRWLNILITELFTGRLYTVDLALFFESILLIIERNEFKDLEVSEPIIPKDDELVTGIPFDFISEYNKTLLLLVQKVFKSLSDMGVLTNWISFSARVLAFCFLRLPEVAYALMRDLPVKEFHTKRLLAIIEPNEKIRSESLAKSYEMMQNMFPKRMHPFCYKTSRIWWNQLRNPKKEWKSENIEMSGNCKKRWLADDSDLFFSFYKHYHIALKSYFTDSSDASFTSSTSPFAYIASPGYLHFAGFFLQKLDLLIYNREVYAITGYNLNSNGTWQMHTPRSNACDMAKKAYNMGRMITMGEFVSLNKKPLALEAASSRFAETIATVVEHEIYEQMPNIWLKAVVKKTNMYDWEGVFCLFDFMENLIDSIDERVTIALSPPTTTTTKSNNCSTSTLPSIVDIPFIVSFISVILKECDHASSLLRTLSFIYSQFGLLTASPEYLQLLVLDTLMVREVFDKLFCHWAKFVRAYFIRLLVWRVKRIHCISTGCEDDCEDGEVSKEVRKIRKLYTRRIERINSTHELVTAYKAHKVEEQQALSLHQSSASIYSNPSSATSASSLISHSSTKDLTSASYAQIEPSNQEAFKLSASIEWHLALQRDTYAENGLSELDKTRKEYRLWKQAKETGAGMRKHVPGLVVTFPRNKEND</sequence>
<dbReference type="PANTHER" id="PTHR37988:SF1">
    <property type="entry name" value="UPF0592 MEMBRANE PROTEIN C7D4.03C"/>
    <property type="match status" value="1"/>
</dbReference>
<gene>
    <name evidence="1" type="ORF">POCULU_LOCUS2793</name>
</gene>
<dbReference type="InterPro" id="IPR013887">
    <property type="entry name" value="UPF0592"/>
</dbReference>
<accession>A0A9N8ZS76</accession>
<dbReference type="OrthoDB" id="296767at2759"/>